<comment type="cofactor">
    <cofactor evidence="1">
        <name>Fe(2+)</name>
        <dbReference type="ChEBI" id="CHEBI:29033"/>
    </cofactor>
</comment>
<evidence type="ECO:0000256" key="3">
    <source>
        <dbReference type="ARBA" id="ARBA00023004"/>
    </source>
</evidence>
<dbReference type="PIRSF" id="PIRSF000111">
    <property type="entry name" value="ALDH_ADH"/>
    <property type="match status" value="1"/>
</dbReference>
<name>A0A1X0VDE5_LEUPS</name>
<dbReference type="InterPro" id="IPR015590">
    <property type="entry name" value="Aldehyde_DH_dom"/>
</dbReference>
<dbReference type="GO" id="GO:0046872">
    <property type="term" value="F:metal ion binding"/>
    <property type="evidence" value="ECO:0007669"/>
    <property type="project" value="InterPro"/>
</dbReference>
<dbReference type="NCBIfam" id="NF010378">
    <property type="entry name" value="PRK13805.1"/>
    <property type="match status" value="1"/>
</dbReference>
<dbReference type="GO" id="GO:0008774">
    <property type="term" value="F:acetaldehyde dehydrogenase (acetylating) activity"/>
    <property type="evidence" value="ECO:0007669"/>
    <property type="project" value="UniProtKB-UniRule"/>
</dbReference>
<keyword evidence="3" id="KW-0408">Iron</keyword>
<dbReference type="FunFam" id="1.20.1090.10:FF:000001">
    <property type="entry name" value="Aldehyde-alcohol dehydrogenase"/>
    <property type="match status" value="1"/>
</dbReference>
<dbReference type="Gene3D" id="3.40.605.10">
    <property type="entry name" value="Aldehyde Dehydrogenase, Chain A, domain 1"/>
    <property type="match status" value="1"/>
</dbReference>
<evidence type="ECO:0000259" key="11">
    <source>
        <dbReference type="Pfam" id="PF25137"/>
    </source>
</evidence>
<evidence type="ECO:0000256" key="8">
    <source>
        <dbReference type="PIRNR" id="PIRNR000111"/>
    </source>
</evidence>
<comment type="caution">
    <text evidence="12">The sequence shown here is derived from an EMBL/GenBank/DDBJ whole genome shotgun (WGS) entry which is preliminary data.</text>
</comment>
<proteinExistence type="inferred from homology"/>
<keyword evidence="2 8" id="KW-0560">Oxidoreductase</keyword>
<evidence type="ECO:0000256" key="7">
    <source>
        <dbReference type="ARBA" id="ARBA00035645"/>
    </source>
</evidence>
<evidence type="ECO:0000313" key="13">
    <source>
        <dbReference type="Proteomes" id="UP000192288"/>
    </source>
</evidence>
<dbReference type="InterPro" id="IPR034789">
    <property type="entry name" value="AAD_C"/>
</dbReference>
<dbReference type="InterPro" id="IPR018211">
    <property type="entry name" value="ADH_Fe_CS"/>
</dbReference>
<comment type="similarity">
    <text evidence="6 8">In the N-terminal section; belongs to the aldehyde dehydrogenase family.</text>
</comment>
<dbReference type="RefSeq" id="WP_080519291.1">
    <property type="nucleotide sequence ID" value="NZ_MPLS01000016.1"/>
</dbReference>
<evidence type="ECO:0000256" key="4">
    <source>
        <dbReference type="ARBA" id="ARBA00023027"/>
    </source>
</evidence>
<feature type="domain" description="Alcohol dehydrogenase iron-type/glycerol dehydrogenase GldA" evidence="10">
    <location>
        <begin position="481"/>
        <end position="671"/>
    </location>
</feature>
<dbReference type="Gene3D" id="3.40.309.10">
    <property type="entry name" value="Aldehyde Dehydrogenase, Chain A, domain 2"/>
    <property type="match status" value="1"/>
</dbReference>
<dbReference type="SUPFAM" id="SSF56796">
    <property type="entry name" value="Dehydroquinate synthase-like"/>
    <property type="match status" value="1"/>
</dbReference>
<protein>
    <recommendedName>
        <fullName evidence="8">Aldehyde-alcohol dehydrogenase</fullName>
    </recommendedName>
</protein>
<sequence length="900" mass="98094">MAEATAKKPAKKVMTPEEKAELTAQAEKMTAELVEKSQKALAEFSTFSQEQVDKIVAAMALAGSENSLLLAHEAHDETGRGVVEDKDTKNRFASESVYNAIKFDKTVGVINEDKIQGKVELAAPLGVLAGIVPTTNPTSTTIFKSMLTAKTRNTIIFAFHPQAQKSSVHAAQIVYEAAVKAGAPKNFIQWIEKPSIYATTALIQNHGIASILATGGPSMVNAALKSGNPSMGVGAGNGAIYLDATVDTDRAVSDLLLSKRFDNGMICATENSAVIQAPIYDEVLAKLQEQGAYLVPKKDYKKIADYVFKPNAEGFGVAGPVAGMSGRWIAEQAGVKIPEGKDVLLFELDQKNIGEALSSEKLSPLLSIYKVEKREEAIETVQSLLNYQGAGHNAAIQIGSQDDPFIKEYADAIGASRILVNQPDSIGGVGDIYTDAMRPSLTLGTGSWGKNSLSHNLSTYDLLNIKTVARRRNRPQWIRLPKEVYYEANAITYLQELPSVKRAFIVADPGMVQFGFVGKVLSQLELRQEQVETNIYGSVKPDPTLSQAVEIARQMADFKPDTVILLGGGSALDAGKIGRFLYEYSTRHEGILEDNDAIKDLFTELQQKFMDIRKRIVKFYHARLTQMVAIPTTSGTGSEVTPFAVITDDETHVKYPLADYELTPEVAIVDPEFVMTVPKRTVAFSGLDALSHALESYVSVMASEFTRPWALQAIKLIFDNLADSYHYDPKNPTKEGQNARTKMHYASTLAGMSFANAFLGINHALAHKTGGEFELPHGLAIAIAMPHVIKFNAVTGNVKRTPYPRYETYTAQKDYADIARFLGLKGNTDVELVDSLIAAVKDLAASVEVNQTLSGNGVDKKHFDDSLDSLIDLVYNDQTTPGNPRQPSLAEIKQLLKDQF</sequence>
<dbReference type="Proteomes" id="UP000192288">
    <property type="component" value="Unassembled WGS sequence"/>
</dbReference>
<evidence type="ECO:0000256" key="1">
    <source>
        <dbReference type="ARBA" id="ARBA00001954"/>
    </source>
</evidence>
<dbReference type="Pfam" id="PF25137">
    <property type="entry name" value="ADH_Fe_C"/>
    <property type="match status" value="1"/>
</dbReference>
<comment type="similarity">
    <text evidence="7 8">In the C-terminal section; belongs to the iron-containing alcohol dehydrogenase family.</text>
</comment>
<dbReference type="STRING" id="33968.BMS77_06025"/>
<dbReference type="InterPro" id="IPR016162">
    <property type="entry name" value="Ald_DH_N"/>
</dbReference>
<dbReference type="PANTHER" id="PTHR11496">
    <property type="entry name" value="ALCOHOL DEHYDROGENASE"/>
    <property type="match status" value="1"/>
</dbReference>
<evidence type="ECO:0000256" key="2">
    <source>
        <dbReference type="ARBA" id="ARBA00023002"/>
    </source>
</evidence>
<feature type="domain" description="Aldehyde dehydrogenase" evidence="9">
    <location>
        <begin position="16"/>
        <end position="291"/>
    </location>
</feature>
<dbReference type="SUPFAM" id="SSF53720">
    <property type="entry name" value="ALDH-like"/>
    <property type="match status" value="1"/>
</dbReference>
<dbReference type="AlphaFoldDB" id="A0A1X0VDE5"/>
<dbReference type="PANTHER" id="PTHR11496:SF83">
    <property type="entry name" value="HYDROXYACID-OXOACID TRANSHYDROGENASE, MITOCHONDRIAL"/>
    <property type="match status" value="1"/>
</dbReference>
<keyword evidence="4" id="KW-0520">NAD</keyword>
<feature type="domain" description="Fe-containing alcohol dehydrogenase-like C-terminal" evidence="11">
    <location>
        <begin position="683"/>
        <end position="899"/>
    </location>
</feature>
<evidence type="ECO:0000259" key="9">
    <source>
        <dbReference type="Pfam" id="PF00171"/>
    </source>
</evidence>
<accession>A0A1X0VDE5</accession>
<dbReference type="EMBL" id="MPLS01000016">
    <property type="protein sequence ID" value="ORI97733.1"/>
    <property type="molecule type" value="Genomic_DNA"/>
</dbReference>
<dbReference type="CDD" id="cd07122">
    <property type="entry name" value="ALDH_F20_ACDH"/>
    <property type="match status" value="1"/>
</dbReference>
<gene>
    <name evidence="12" type="ORF">BMR96_05700</name>
</gene>
<keyword evidence="5" id="KW-0511">Multifunctional enzyme</keyword>
<dbReference type="eggNOG" id="COG1012">
    <property type="taxonomic scope" value="Bacteria"/>
</dbReference>
<dbReference type="eggNOG" id="COG1454">
    <property type="taxonomic scope" value="Bacteria"/>
</dbReference>
<organism evidence="12 13">
    <name type="scientific">Leuconostoc pseudomesenteroides</name>
    <dbReference type="NCBI Taxonomy" id="33968"/>
    <lineage>
        <taxon>Bacteria</taxon>
        <taxon>Bacillati</taxon>
        <taxon>Bacillota</taxon>
        <taxon>Bacilli</taxon>
        <taxon>Lactobacillales</taxon>
        <taxon>Lactobacillaceae</taxon>
        <taxon>Leuconostoc</taxon>
    </lineage>
</organism>
<dbReference type="InterPro" id="IPR056798">
    <property type="entry name" value="ADH_Fe_C"/>
</dbReference>
<dbReference type="PROSITE" id="PS00913">
    <property type="entry name" value="ADH_IRON_1"/>
    <property type="match status" value="1"/>
</dbReference>
<evidence type="ECO:0000256" key="5">
    <source>
        <dbReference type="ARBA" id="ARBA00023268"/>
    </source>
</evidence>
<dbReference type="InterPro" id="IPR001670">
    <property type="entry name" value="ADH_Fe/GldA"/>
</dbReference>
<evidence type="ECO:0000256" key="6">
    <source>
        <dbReference type="ARBA" id="ARBA00035641"/>
    </source>
</evidence>
<dbReference type="InterPro" id="IPR012079">
    <property type="entry name" value="Bifunc_Ald-ADH"/>
</dbReference>
<dbReference type="InterPro" id="IPR016161">
    <property type="entry name" value="Ald_DH/histidinol_DH"/>
</dbReference>
<dbReference type="GO" id="GO:0004022">
    <property type="term" value="F:alcohol dehydrogenase (NAD+) activity"/>
    <property type="evidence" value="ECO:0007669"/>
    <property type="project" value="UniProtKB-UniRule"/>
</dbReference>
<dbReference type="GO" id="GO:0006066">
    <property type="term" value="P:alcohol metabolic process"/>
    <property type="evidence" value="ECO:0007669"/>
    <property type="project" value="InterPro"/>
</dbReference>
<evidence type="ECO:0000313" key="12">
    <source>
        <dbReference type="EMBL" id="ORI97733.1"/>
    </source>
</evidence>
<dbReference type="InterPro" id="IPR039697">
    <property type="entry name" value="Alcohol_dehydrogenase_Fe"/>
</dbReference>
<dbReference type="CDD" id="cd08178">
    <property type="entry name" value="AAD_C"/>
    <property type="match status" value="1"/>
</dbReference>
<dbReference type="Gene3D" id="3.40.50.1970">
    <property type="match status" value="1"/>
</dbReference>
<dbReference type="GO" id="GO:0015976">
    <property type="term" value="P:carbon utilization"/>
    <property type="evidence" value="ECO:0007669"/>
    <property type="project" value="InterPro"/>
</dbReference>
<dbReference type="FunFam" id="3.40.50.1970:FF:000003">
    <property type="entry name" value="Alcohol dehydrogenase, iron-containing"/>
    <property type="match status" value="1"/>
</dbReference>
<dbReference type="Pfam" id="PF00171">
    <property type="entry name" value="Aldedh"/>
    <property type="match status" value="1"/>
</dbReference>
<dbReference type="InterPro" id="IPR016163">
    <property type="entry name" value="Ald_DH_C"/>
</dbReference>
<reference evidence="12 13" key="1">
    <citation type="journal article" date="2017" name="Front. Microbiol.">
        <title>Genomic Characterization of Dairy Associated Leuconostoc Species and Diversity of Leuconostocs in Undefined Mixed Mesophilic Starter Cultures.</title>
        <authorList>
            <person name="Frantzen C.A."/>
            <person name="Kot W."/>
            <person name="Pedersen T.B."/>
            <person name="Ardo Y.M."/>
            <person name="Broadbent J.R."/>
            <person name="Neve H."/>
            <person name="Hansen L.H."/>
            <person name="Dal Bello F."/>
            <person name="Ostlie H.M."/>
            <person name="Kleppen H.P."/>
            <person name="Vogensen F.K."/>
            <person name="Holo H."/>
        </authorList>
    </citation>
    <scope>NUCLEOTIDE SEQUENCE [LARGE SCALE GENOMIC DNA]</scope>
    <source>
        <strain evidence="12 13">LMGCF08</strain>
    </source>
</reference>
<dbReference type="Pfam" id="PF00465">
    <property type="entry name" value="Fe-ADH"/>
    <property type="match status" value="1"/>
</dbReference>
<dbReference type="Gene3D" id="1.20.1090.10">
    <property type="entry name" value="Dehydroquinate synthase-like - alpha domain"/>
    <property type="match status" value="1"/>
</dbReference>
<evidence type="ECO:0000259" key="10">
    <source>
        <dbReference type="Pfam" id="PF00465"/>
    </source>
</evidence>